<accession>A0ABP4AMQ5</accession>
<sequence length="152" mass="16891">MHPGWMQPASHSPRPVTHYGVEMLGTWPTKLYGLAVEGEPDPVLLQAARMFAEATLPADSQGRAAFVIAHRARPANFLLIYWWSSDVDLSLAYFRSPLDQPTAITPMPAFATGCVWELALAQNERVAWVRHLLTGEPDLEAYLNEVPPGEVR</sequence>
<organism evidence="1 2">
    <name type="scientific">Kribbella koreensis</name>
    <dbReference type="NCBI Taxonomy" id="57909"/>
    <lineage>
        <taxon>Bacteria</taxon>
        <taxon>Bacillati</taxon>
        <taxon>Actinomycetota</taxon>
        <taxon>Actinomycetes</taxon>
        <taxon>Propionibacteriales</taxon>
        <taxon>Kribbellaceae</taxon>
        <taxon>Kribbella</taxon>
    </lineage>
</organism>
<evidence type="ECO:0000313" key="1">
    <source>
        <dbReference type="EMBL" id="GAA0937721.1"/>
    </source>
</evidence>
<evidence type="ECO:0008006" key="3">
    <source>
        <dbReference type="Google" id="ProtNLM"/>
    </source>
</evidence>
<gene>
    <name evidence="1" type="ORF">GCM10009554_26170</name>
</gene>
<proteinExistence type="predicted"/>
<comment type="caution">
    <text evidence="1">The sequence shown here is derived from an EMBL/GenBank/DDBJ whole genome shotgun (WGS) entry which is preliminary data.</text>
</comment>
<dbReference type="Proteomes" id="UP001500542">
    <property type="component" value="Unassembled WGS sequence"/>
</dbReference>
<evidence type="ECO:0000313" key="2">
    <source>
        <dbReference type="Proteomes" id="UP001500542"/>
    </source>
</evidence>
<name>A0ABP4AMQ5_9ACTN</name>
<reference evidence="2" key="1">
    <citation type="journal article" date="2019" name="Int. J. Syst. Evol. Microbiol.">
        <title>The Global Catalogue of Microorganisms (GCM) 10K type strain sequencing project: providing services to taxonomists for standard genome sequencing and annotation.</title>
        <authorList>
            <consortium name="The Broad Institute Genomics Platform"/>
            <consortium name="The Broad Institute Genome Sequencing Center for Infectious Disease"/>
            <person name="Wu L."/>
            <person name="Ma J."/>
        </authorList>
    </citation>
    <scope>NUCLEOTIDE SEQUENCE [LARGE SCALE GENOMIC DNA]</scope>
    <source>
        <strain evidence="2">JCM 10977</strain>
    </source>
</reference>
<protein>
    <recommendedName>
        <fullName evidence="3">DUF3291 domain-containing protein</fullName>
    </recommendedName>
</protein>
<keyword evidence="2" id="KW-1185">Reference proteome</keyword>
<dbReference type="EMBL" id="BAAAHK010000006">
    <property type="protein sequence ID" value="GAA0937721.1"/>
    <property type="molecule type" value="Genomic_DNA"/>
</dbReference>